<protein>
    <submittedName>
        <fullName evidence="3">Uncharacterized protein</fullName>
    </submittedName>
</protein>
<dbReference type="AlphaFoldDB" id="K1VDS4"/>
<keyword evidence="2" id="KW-1133">Transmembrane helix</keyword>
<dbReference type="EMBL" id="AMBO01000378">
    <property type="protein sequence ID" value="EKC99025.1"/>
    <property type="molecule type" value="Genomic_DNA"/>
</dbReference>
<feature type="region of interest" description="Disordered" evidence="1">
    <location>
        <begin position="89"/>
        <end position="112"/>
    </location>
</feature>
<feature type="compositionally biased region" description="Polar residues" evidence="1">
    <location>
        <begin position="98"/>
        <end position="112"/>
    </location>
</feature>
<reference evidence="3 4" key="1">
    <citation type="journal article" date="2012" name="Eukaryot. Cell">
        <title>Genome sequence of the Trichosporon asahii environmental strain CBS 8904.</title>
        <authorList>
            <person name="Yang R.Y."/>
            <person name="Li H.T."/>
            <person name="Zhu H."/>
            <person name="Zhou G.P."/>
            <person name="Wang M."/>
            <person name="Wang L."/>
        </authorList>
    </citation>
    <scope>NUCLEOTIDE SEQUENCE [LARGE SCALE GENOMIC DNA]</scope>
    <source>
        <strain evidence="3 4">CBS 8904</strain>
    </source>
</reference>
<dbReference type="HOGENOM" id="CLU_2147626_0_0_1"/>
<dbReference type="Proteomes" id="UP000006757">
    <property type="component" value="Unassembled WGS sequence"/>
</dbReference>
<accession>K1VDS4</accession>
<evidence type="ECO:0000313" key="3">
    <source>
        <dbReference type="EMBL" id="EKC99025.1"/>
    </source>
</evidence>
<evidence type="ECO:0000256" key="1">
    <source>
        <dbReference type="SAM" id="MobiDB-lite"/>
    </source>
</evidence>
<evidence type="ECO:0000256" key="2">
    <source>
        <dbReference type="SAM" id="Phobius"/>
    </source>
</evidence>
<feature type="transmembrane region" description="Helical" evidence="2">
    <location>
        <begin position="59"/>
        <end position="81"/>
    </location>
</feature>
<dbReference type="InParanoid" id="K1VDS4"/>
<organism evidence="3 4">
    <name type="scientific">Trichosporon asahii var. asahii (strain CBS 8904)</name>
    <name type="common">Yeast</name>
    <dbReference type="NCBI Taxonomy" id="1220162"/>
    <lineage>
        <taxon>Eukaryota</taxon>
        <taxon>Fungi</taxon>
        <taxon>Dikarya</taxon>
        <taxon>Basidiomycota</taxon>
        <taxon>Agaricomycotina</taxon>
        <taxon>Tremellomycetes</taxon>
        <taxon>Trichosporonales</taxon>
        <taxon>Trichosporonaceae</taxon>
        <taxon>Trichosporon</taxon>
    </lineage>
</organism>
<keyword evidence="2" id="KW-0812">Transmembrane</keyword>
<keyword evidence="4" id="KW-1185">Reference proteome</keyword>
<keyword evidence="2" id="KW-0472">Membrane</keyword>
<evidence type="ECO:0000313" key="4">
    <source>
        <dbReference type="Proteomes" id="UP000006757"/>
    </source>
</evidence>
<name>K1VDS4_TRIAC</name>
<gene>
    <name evidence="3" type="ORF">A1Q2_06779</name>
</gene>
<proteinExistence type="predicted"/>
<sequence>MDMSVPAPNSLTPSAFGSVSASFSPSFGSIAASWAALAPAIEARFSAFNAWCAEVQATLAGKVIIALLCLVEITLVTLVVWRVHGLQASGRERGESTPRVSTQVVSSFDSVS</sequence>
<comment type="caution">
    <text evidence="3">The sequence shown here is derived from an EMBL/GenBank/DDBJ whole genome shotgun (WGS) entry which is preliminary data.</text>
</comment>